<proteinExistence type="predicted"/>
<dbReference type="Proteomes" id="UP001608902">
    <property type="component" value="Unassembled WGS sequence"/>
</dbReference>
<evidence type="ECO:0000256" key="4">
    <source>
        <dbReference type="ARBA" id="ARBA00022786"/>
    </source>
</evidence>
<evidence type="ECO:0000313" key="8">
    <source>
        <dbReference type="EMBL" id="MFH4979720.1"/>
    </source>
</evidence>
<keyword evidence="5 7" id="KW-0802">TPR repeat</keyword>
<keyword evidence="9" id="KW-1185">Reference proteome</keyword>
<gene>
    <name evidence="8" type="ORF">AB6A40_006429</name>
</gene>
<dbReference type="PANTHER" id="PTHR12558">
    <property type="entry name" value="CELL DIVISION CYCLE 16,23,27"/>
    <property type="match status" value="1"/>
</dbReference>
<keyword evidence="4" id="KW-0833">Ubl conjugation pathway</keyword>
<accession>A0ABD6EJI8</accession>
<reference evidence="8 9" key="1">
    <citation type="submission" date="2024-08" db="EMBL/GenBank/DDBJ databases">
        <title>Gnathostoma spinigerum genome.</title>
        <authorList>
            <person name="Gonzalez-Bertolin B."/>
            <person name="Monzon S."/>
            <person name="Zaballos A."/>
            <person name="Jimenez P."/>
            <person name="Dekumyoy P."/>
            <person name="Varona S."/>
            <person name="Cuesta I."/>
            <person name="Sumanam S."/>
            <person name="Adisakwattana P."/>
            <person name="Gasser R.B."/>
            <person name="Hernandez-Gonzalez A."/>
            <person name="Young N.D."/>
            <person name="Perteguer M.J."/>
        </authorList>
    </citation>
    <scope>NUCLEOTIDE SEQUENCE [LARGE SCALE GENOMIC DNA]</scope>
    <source>
        <strain evidence="8">AL3</strain>
        <tissue evidence="8">Liver</tissue>
    </source>
</reference>
<dbReference type="EMBL" id="JBGFUD010004566">
    <property type="protein sequence ID" value="MFH4979720.1"/>
    <property type="molecule type" value="Genomic_DNA"/>
</dbReference>
<feature type="non-terminal residue" evidence="8">
    <location>
        <position position="640"/>
    </location>
</feature>
<name>A0ABD6EJI8_9BILA</name>
<dbReference type="SUPFAM" id="SSF48452">
    <property type="entry name" value="TPR-like"/>
    <property type="match status" value="1"/>
</dbReference>
<evidence type="ECO:0000313" key="9">
    <source>
        <dbReference type="Proteomes" id="UP001608902"/>
    </source>
</evidence>
<evidence type="ECO:0000256" key="5">
    <source>
        <dbReference type="ARBA" id="ARBA00022803"/>
    </source>
</evidence>
<sequence length="640" mass="71861">MVGRSPNKRSNITTPSDLNKTPVPVCGVSSSGSFPDKKTVAFGGLCSVTSNDAAHSSDFTSVDRLIKRYISTAQYKTAVFWADKRLSMCRKDGRPPSYVDMAEFLNVLTAVGDWPRILVYSKRHDLPLKHLVFAYYYVNALFKKNMYLEIQKLKLGNLIDDPTMTVATYLSNIYKTKMFMPKKEEVEALDSISQTFKMEGALLLLLGKTYLILQNRLSAQKCLHRAVLKDPCLVEAMELIQKYNLLSKKGFEDLINRAPLKSCGVPDVLKHFELLDNDVDLDESTINSSISSDLSIRTSLATRLYRSGNVAKANRITSEILNEAGIFQDCLLVHVATLVHLRKADELFSLAHQLVDNQPDNELSWYTVGCYYYTIGQLVAAKNFLNKCTSMNSSFGEGWLAFGHVLSAESEHEQAMNCYLRASRVLEGSFEPLMYIGLEYSYANNTRLAQDFLNDASELAGKSVLVMHEQGCIYYMKKDWRSADVMFSKALRLLCNITDENCDAVSLLDKPLSTFWEPLINNLGHVRRKLHSYMDSVKFHQKSLSLCPHKASTIGAMAISFASAGKLDEAARYFHEALGICPHSQILKQALERLLELVEVCVSELPAVPSIFSSFNLFNVPDNPSTLILKNEDFDEGMND</sequence>
<dbReference type="Pfam" id="PF13181">
    <property type="entry name" value="TPR_8"/>
    <property type="match status" value="1"/>
</dbReference>
<keyword evidence="1" id="KW-0132">Cell division</keyword>
<keyword evidence="2" id="KW-0677">Repeat</keyword>
<dbReference type="Gene3D" id="1.25.40.10">
    <property type="entry name" value="Tetratricopeptide repeat domain"/>
    <property type="match status" value="1"/>
</dbReference>
<dbReference type="InterPro" id="IPR019734">
    <property type="entry name" value="TPR_rpt"/>
</dbReference>
<dbReference type="PROSITE" id="PS50005">
    <property type="entry name" value="TPR"/>
    <property type="match status" value="1"/>
</dbReference>
<evidence type="ECO:0000256" key="1">
    <source>
        <dbReference type="ARBA" id="ARBA00022618"/>
    </source>
</evidence>
<dbReference type="SMART" id="SM00028">
    <property type="entry name" value="TPR"/>
    <property type="match status" value="7"/>
</dbReference>
<dbReference type="GO" id="GO:0051301">
    <property type="term" value="P:cell division"/>
    <property type="evidence" value="ECO:0007669"/>
    <property type="project" value="UniProtKB-KW"/>
</dbReference>
<comment type="caution">
    <text evidence="8">The sequence shown here is derived from an EMBL/GenBank/DDBJ whole genome shotgun (WGS) entry which is preliminary data.</text>
</comment>
<dbReference type="PANTHER" id="PTHR12558:SF9">
    <property type="entry name" value="CELL DIVISION CYCLE PROTEIN 16 HOMOLOG"/>
    <property type="match status" value="1"/>
</dbReference>
<protein>
    <submittedName>
        <fullName evidence="8">Uncharacterized protein</fullName>
    </submittedName>
</protein>
<keyword evidence="6" id="KW-0131">Cell cycle</keyword>
<dbReference type="InterPro" id="IPR011990">
    <property type="entry name" value="TPR-like_helical_dom_sf"/>
</dbReference>
<dbReference type="AlphaFoldDB" id="A0ABD6EJI8"/>
<keyword evidence="3" id="KW-0498">Mitosis</keyword>
<evidence type="ECO:0000256" key="7">
    <source>
        <dbReference type="PROSITE-ProRule" id="PRU00339"/>
    </source>
</evidence>
<evidence type="ECO:0000256" key="3">
    <source>
        <dbReference type="ARBA" id="ARBA00022776"/>
    </source>
</evidence>
<evidence type="ECO:0000256" key="6">
    <source>
        <dbReference type="ARBA" id="ARBA00023306"/>
    </source>
</evidence>
<evidence type="ECO:0000256" key="2">
    <source>
        <dbReference type="ARBA" id="ARBA00022737"/>
    </source>
</evidence>
<organism evidence="8 9">
    <name type="scientific">Gnathostoma spinigerum</name>
    <dbReference type="NCBI Taxonomy" id="75299"/>
    <lineage>
        <taxon>Eukaryota</taxon>
        <taxon>Metazoa</taxon>
        <taxon>Ecdysozoa</taxon>
        <taxon>Nematoda</taxon>
        <taxon>Chromadorea</taxon>
        <taxon>Rhabditida</taxon>
        <taxon>Spirurina</taxon>
        <taxon>Gnathostomatomorpha</taxon>
        <taxon>Gnathostomatoidea</taxon>
        <taxon>Gnathostomatidae</taxon>
        <taxon>Gnathostoma</taxon>
    </lineage>
</organism>
<feature type="repeat" description="TPR" evidence="7">
    <location>
        <begin position="551"/>
        <end position="584"/>
    </location>
</feature>